<keyword evidence="3" id="KW-0694">RNA-binding</keyword>
<dbReference type="InterPro" id="IPR014717">
    <property type="entry name" value="Transl_elong_EF1B/ribsomal_bS6"/>
</dbReference>
<comment type="similarity">
    <text evidence="1 3">Belongs to the bacterial ribosomal protein bS6 family.</text>
</comment>
<name>A0A1G1Z9P0_9BACT</name>
<dbReference type="GO" id="GO:0003735">
    <property type="term" value="F:structural constituent of ribosome"/>
    <property type="evidence" value="ECO:0007669"/>
    <property type="project" value="InterPro"/>
</dbReference>
<reference evidence="4 5" key="1">
    <citation type="journal article" date="2016" name="Nat. Commun.">
        <title>Thousands of microbial genomes shed light on interconnected biogeochemical processes in an aquifer system.</title>
        <authorList>
            <person name="Anantharaman K."/>
            <person name="Brown C.T."/>
            <person name="Hug L.A."/>
            <person name="Sharon I."/>
            <person name="Castelle C.J."/>
            <person name="Probst A.J."/>
            <person name="Thomas B.C."/>
            <person name="Singh A."/>
            <person name="Wilkins M.J."/>
            <person name="Karaoz U."/>
            <person name="Brodie E.L."/>
            <person name="Williams K.H."/>
            <person name="Hubbard S.S."/>
            <person name="Banfield J.F."/>
        </authorList>
    </citation>
    <scope>NUCLEOTIDE SEQUENCE [LARGE SCALE GENOMIC DNA]</scope>
</reference>
<dbReference type="SUPFAM" id="SSF54995">
    <property type="entry name" value="Ribosomal protein S6"/>
    <property type="match status" value="1"/>
</dbReference>
<dbReference type="Pfam" id="PF01250">
    <property type="entry name" value="Ribosomal_S6"/>
    <property type="match status" value="1"/>
</dbReference>
<dbReference type="InterPro" id="IPR020814">
    <property type="entry name" value="Ribosomal_S6_plastid/chlpt"/>
</dbReference>
<dbReference type="GO" id="GO:1990904">
    <property type="term" value="C:ribonucleoprotein complex"/>
    <property type="evidence" value="ECO:0007669"/>
    <property type="project" value="UniProtKB-KW"/>
</dbReference>
<keyword evidence="3" id="KW-0687">Ribonucleoprotein</keyword>
<dbReference type="GO" id="GO:0006412">
    <property type="term" value="P:translation"/>
    <property type="evidence" value="ECO:0007669"/>
    <property type="project" value="UniProtKB-UniRule"/>
</dbReference>
<keyword evidence="3" id="KW-0689">Ribosomal protein</keyword>
<comment type="function">
    <text evidence="3">Binds together with bS18 to 16S ribosomal RNA.</text>
</comment>
<dbReference type="HAMAP" id="MF_00360">
    <property type="entry name" value="Ribosomal_bS6"/>
    <property type="match status" value="1"/>
</dbReference>
<evidence type="ECO:0000256" key="1">
    <source>
        <dbReference type="ARBA" id="ARBA00009512"/>
    </source>
</evidence>
<dbReference type="Gene3D" id="3.30.70.60">
    <property type="match status" value="1"/>
</dbReference>
<dbReference type="GO" id="GO:0005840">
    <property type="term" value="C:ribosome"/>
    <property type="evidence" value="ECO:0007669"/>
    <property type="project" value="UniProtKB-KW"/>
</dbReference>
<dbReference type="InterPro" id="IPR000529">
    <property type="entry name" value="Ribosomal_bS6"/>
</dbReference>
<proteinExistence type="inferred from homology"/>
<keyword evidence="3" id="KW-0699">rRNA-binding</keyword>
<evidence type="ECO:0000256" key="2">
    <source>
        <dbReference type="ARBA" id="ARBA00035294"/>
    </source>
</evidence>
<sequence>MQEIDKKTYEIAYMLRFEEDSGEIAKGLNEHEAKILKENAVTPLKFAYPIKKEKSGFFGYNEFEADPQKISSINKTLELNQKILRFLITTPPVGKPTVKRGERYEGERVERVAPQPKVLTNEALEEKLEEILK</sequence>
<dbReference type="EMBL" id="MHJC01000024">
    <property type="protein sequence ID" value="OGY61358.1"/>
    <property type="molecule type" value="Genomic_DNA"/>
</dbReference>
<dbReference type="GO" id="GO:0019843">
    <property type="term" value="F:rRNA binding"/>
    <property type="evidence" value="ECO:0007669"/>
    <property type="project" value="UniProtKB-UniRule"/>
</dbReference>
<gene>
    <name evidence="3" type="primary">rpsF</name>
    <name evidence="4" type="ORF">A3H06_00450</name>
</gene>
<comment type="caution">
    <text evidence="4">The sequence shown here is derived from an EMBL/GenBank/DDBJ whole genome shotgun (WGS) entry which is preliminary data.</text>
</comment>
<dbReference type="AlphaFoldDB" id="A0A1G1Z9P0"/>
<dbReference type="CDD" id="cd00473">
    <property type="entry name" value="bS6"/>
    <property type="match status" value="1"/>
</dbReference>
<evidence type="ECO:0000313" key="5">
    <source>
        <dbReference type="Proteomes" id="UP000176976"/>
    </source>
</evidence>
<dbReference type="InterPro" id="IPR035980">
    <property type="entry name" value="Ribosomal_bS6_sf"/>
</dbReference>
<accession>A0A1G1Z9P0</accession>
<dbReference type="Proteomes" id="UP000176976">
    <property type="component" value="Unassembled WGS sequence"/>
</dbReference>
<protein>
    <recommendedName>
        <fullName evidence="2 3">Small ribosomal subunit protein bS6</fullName>
    </recommendedName>
</protein>
<organism evidence="4 5">
    <name type="scientific">Candidatus Colwellbacteria bacterium RIFCSPLOWO2_12_FULL_44_13</name>
    <dbReference type="NCBI Taxonomy" id="1797694"/>
    <lineage>
        <taxon>Bacteria</taxon>
        <taxon>Candidatus Colwelliibacteriota</taxon>
    </lineage>
</organism>
<evidence type="ECO:0000256" key="3">
    <source>
        <dbReference type="HAMAP-Rule" id="MF_00360"/>
    </source>
</evidence>
<evidence type="ECO:0000313" key="4">
    <source>
        <dbReference type="EMBL" id="OGY61358.1"/>
    </source>
</evidence>